<dbReference type="PANTHER" id="PTHR46546">
    <property type="entry name" value="SHEWANELLA-LIKE PROTEIN PHOSPHATASE 1"/>
    <property type="match status" value="1"/>
</dbReference>
<feature type="domain" description="Calcineurin-like phosphoesterase" evidence="1">
    <location>
        <begin position="129"/>
        <end position="348"/>
    </location>
</feature>
<dbReference type="OrthoDB" id="7550081at2"/>
<reference evidence="2 3" key="1">
    <citation type="submission" date="2018-11" db="EMBL/GenBank/DDBJ databases">
        <title>Parancylomarina longa gen. nov., sp. nov., isolated from sediments of southern Okinawa.</title>
        <authorList>
            <person name="Fu T."/>
        </authorList>
    </citation>
    <scope>NUCLEOTIDE SEQUENCE [LARGE SCALE GENOMIC DNA]</scope>
    <source>
        <strain evidence="2 3">T3-2 S1-C</strain>
    </source>
</reference>
<name>A0A434AF24_9BACT</name>
<dbReference type="GO" id="GO:0016787">
    <property type="term" value="F:hydrolase activity"/>
    <property type="evidence" value="ECO:0007669"/>
    <property type="project" value="InterPro"/>
</dbReference>
<dbReference type="AlphaFoldDB" id="A0A434AF24"/>
<evidence type="ECO:0000313" key="3">
    <source>
        <dbReference type="Proteomes" id="UP000282985"/>
    </source>
</evidence>
<dbReference type="InterPro" id="IPR006186">
    <property type="entry name" value="Ser/Thr-sp_prot-phosphatase"/>
</dbReference>
<dbReference type="Pfam" id="PF00149">
    <property type="entry name" value="Metallophos"/>
    <property type="match status" value="1"/>
</dbReference>
<dbReference type="SUPFAM" id="SSF56300">
    <property type="entry name" value="Metallo-dependent phosphatases"/>
    <property type="match status" value="1"/>
</dbReference>
<dbReference type="PRINTS" id="PR00114">
    <property type="entry name" value="STPHPHTASE"/>
</dbReference>
<organism evidence="2 3">
    <name type="scientific">Ancylomarina longa</name>
    <dbReference type="NCBI Taxonomy" id="2487017"/>
    <lineage>
        <taxon>Bacteria</taxon>
        <taxon>Pseudomonadati</taxon>
        <taxon>Bacteroidota</taxon>
        <taxon>Bacteroidia</taxon>
        <taxon>Marinilabiliales</taxon>
        <taxon>Marinifilaceae</taxon>
        <taxon>Ancylomarina</taxon>
    </lineage>
</organism>
<dbReference type="Gene3D" id="3.60.21.10">
    <property type="match status" value="1"/>
</dbReference>
<protein>
    <recommendedName>
        <fullName evidence="1">Calcineurin-like phosphoesterase domain-containing protein</fullName>
    </recommendedName>
</protein>
<sequence>MQSIYKRRVFLTMMVFIGLFQHLKAQKKKDNLGSGAFSSYDVIYKGNLDKVNLPDYVDGPYFFWVNSKEVKSWYIDHDQEENTISIRQKKIKVKRDSVQVKGQKGDSNRYWLHKGDYPVQPTEYSGVDKLMVVGDVHGEYDDMVELLQNNGVIDSKLNWSWGSGQLVFVGDIFDRGNKVTESLYLIKKLQRQAKQSSGRLNLLLGNHEIMILMRDSRYVSPKYKNMTNRLMINYSRFFAADTELGKWLRSLNTVVKINDMIFVHGGLSPDLVSRDLSLEQINKNIRMSLNADNAMSHKEIMRTIYFPENPLWYRGYLMKSKSYSLISSEDLDRVLKFYDAKIIFFGHTEVDSIRLLYDHRLGAINVPMGCEGIKSQLLLVQKGNFFRCFKNGEKQAIK</sequence>
<gene>
    <name evidence="2" type="ORF">DLK05_15720</name>
</gene>
<evidence type="ECO:0000313" key="2">
    <source>
        <dbReference type="EMBL" id="RUT72974.1"/>
    </source>
</evidence>
<dbReference type="InterPro" id="IPR004843">
    <property type="entry name" value="Calcineurin-like_PHP"/>
</dbReference>
<accession>A0A434AF24</accession>
<dbReference type="EMBL" id="RJJX01000033">
    <property type="protein sequence ID" value="RUT72974.1"/>
    <property type="molecule type" value="Genomic_DNA"/>
</dbReference>
<proteinExistence type="predicted"/>
<evidence type="ECO:0000259" key="1">
    <source>
        <dbReference type="Pfam" id="PF00149"/>
    </source>
</evidence>
<dbReference type="InterPro" id="IPR029052">
    <property type="entry name" value="Metallo-depent_PP-like"/>
</dbReference>
<dbReference type="RefSeq" id="WP_127344917.1">
    <property type="nucleotide sequence ID" value="NZ_RJJX01000033.1"/>
</dbReference>
<keyword evidence="3" id="KW-1185">Reference proteome</keyword>
<dbReference type="Proteomes" id="UP000282985">
    <property type="component" value="Unassembled WGS sequence"/>
</dbReference>
<comment type="caution">
    <text evidence="2">The sequence shown here is derived from an EMBL/GenBank/DDBJ whole genome shotgun (WGS) entry which is preliminary data.</text>
</comment>
<dbReference type="PANTHER" id="PTHR46546:SF4">
    <property type="entry name" value="SHEWANELLA-LIKE PROTEIN PHOSPHATASE 1"/>
    <property type="match status" value="1"/>
</dbReference>